<keyword evidence="5" id="KW-1185">Reference proteome</keyword>
<organism evidence="4 5">
    <name type="scientific">Sphingomonas rosea</name>
    <dbReference type="NCBI Taxonomy" id="335605"/>
    <lineage>
        <taxon>Bacteria</taxon>
        <taxon>Pseudomonadati</taxon>
        <taxon>Pseudomonadota</taxon>
        <taxon>Alphaproteobacteria</taxon>
        <taxon>Sphingomonadales</taxon>
        <taxon>Sphingomonadaceae</taxon>
        <taxon>Sphingomonas</taxon>
    </lineage>
</organism>
<gene>
    <name evidence="4" type="ORF">GCM10022281_19370</name>
</gene>
<sequence>MKKIWAILPVAIATVATPAFAQSTSPSINFRAEVRGGYDEARTKLELSQTASTQPIVLSPATGAQTRRFSANDISVGFEAGVDGKIGEGAVVGLYAGLDTSNVDECRTKVFGTTYADKACTKLGTSWDAGVRAGIATGDGGLIYVKGGYTKGRVRTSYTNRPFAATPTTPAIPATQLFSVSENLGGYHVGGGFELNLGKTIYAKGEYVRTVFDRGYKNVIIAPNNIDVRRNQIVFGLGIRFGSGL</sequence>
<dbReference type="RefSeq" id="WP_344696875.1">
    <property type="nucleotide sequence ID" value="NZ_BAABBR010000001.1"/>
</dbReference>
<dbReference type="Proteomes" id="UP001424459">
    <property type="component" value="Unassembled WGS sequence"/>
</dbReference>
<comment type="caution">
    <text evidence="4">The sequence shown here is derived from an EMBL/GenBank/DDBJ whole genome shotgun (WGS) entry which is preliminary data.</text>
</comment>
<evidence type="ECO:0000313" key="5">
    <source>
        <dbReference type="Proteomes" id="UP001424459"/>
    </source>
</evidence>
<dbReference type="EMBL" id="BAABBR010000001">
    <property type="protein sequence ID" value="GAA4038661.1"/>
    <property type="molecule type" value="Genomic_DNA"/>
</dbReference>
<evidence type="ECO:0000259" key="3">
    <source>
        <dbReference type="Pfam" id="PF13505"/>
    </source>
</evidence>
<dbReference type="InterPro" id="IPR027385">
    <property type="entry name" value="Beta-barrel_OMP"/>
</dbReference>
<feature type="domain" description="Outer membrane protein beta-barrel" evidence="3">
    <location>
        <begin position="11"/>
        <end position="241"/>
    </location>
</feature>
<evidence type="ECO:0000256" key="1">
    <source>
        <dbReference type="ARBA" id="ARBA00022729"/>
    </source>
</evidence>
<dbReference type="InterPro" id="IPR011250">
    <property type="entry name" value="OMP/PagP_B-barrel"/>
</dbReference>
<name>A0ABP7U9S7_9SPHN</name>
<dbReference type="SUPFAM" id="SSF56925">
    <property type="entry name" value="OMPA-like"/>
    <property type="match status" value="1"/>
</dbReference>
<dbReference type="Pfam" id="PF13505">
    <property type="entry name" value="OMP_b-brl"/>
    <property type="match status" value="1"/>
</dbReference>
<reference evidence="5" key="1">
    <citation type="journal article" date="2019" name="Int. J. Syst. Evol. Microbiol.">
        <title>The Global Catalogue of Microorganisms (GCM) 10K type strain sequencing project: providing services to taxonomists for standard genome sequencing and annotation.</title>
        <authorList>
            <consortium name="The Broad Institute Genomics Platform"/>
            <consortium name="The Broad Institute Genome Sequencing Center for Infectious Disease"/>
            <person name="Wu L."/>
            <person name="Ma J."/>
        </authorList>
    </citation>
    <scope>NUCLEOTIDE SEQUENCE [LARGE SCALE GENOMIC DNA]</scope>
    <source>
        <strain evidence="5">JCM 17564</strain>
    </source>
</reference>
<evidence type="ECO:0000256" key="2">
    <source>
        <dbReference type="SAM" id="SignalP"/>
    </source>
</evidence>
<evidence type="ECO:0000313" key="4">
    <source>
        <dbReference type="EMBL" id="GAA4038661.1"/>
    </source>
</evidence>
<feature type="signal peptide" evidence="2">
    <location>
        <begin position="1"/>
        <end position="21"/>
    </location>
</feature>
<accession>A0ABP7U9S7</accession>
<feature type="chain" id="PRO_5045748858" description="Outer membrane protein beta-barrel domain-containing protein" evidence="2">
    <location>
        <begin position="22"/>
        <end position="245"/>
    </location>
</feature>
<proteinExistence type="predicted"/>
<keyword evidence="1 2" id="KW-0732">Signal</keyword>
<dbReference type="Gene3D" id="2.40.160.20">
    <property type="match status" value="1"/>
</dbReference>
<protein>
    <recommendedName>
        <fullName evidence="3">Outer membrane protein beta-barrel domain-containing protein</fullName>
    </recommendedName>
</protein>